<gene>
    <name evidence="9" type="ORF">NCTC10911_02449</name>
</gene>
<name>A0A0E8E964_BORPT</name>
<protein>
    <recommendedName>
        <fullName evidence="8">Probable membrane transporter protein</fullName>
    </recommendedName>
</protein>
<keyword evidence="5 8" id="KW-0812">Transmembrane</keyword>
<evidence type="ECO:0000313" key="10">
    <source>
        <dbReference type="Proteomes" id="UP000255014"/>
    </source>
</evidence>
<feature type="transmembrane region" description="Helical" evidence="8">
    <location>
        <begin position="167"/>
        <end position="189"/>
    </location>
</feature>
<dbReference type="AlphaFoldDB" id="A0A0E8E964"/>
<dbReference type="PANTHER" id="PTHR30269">
    <property type="entry name" value="TRANSMEMBRANE PROTEIN YFCA"/>
    <property type="match status" value="1"/>
</dbReference>
<keyword evidence="3" id="KW-0813">Transport</keyword>
<keyword evidence="4 8" id="KW-1003">Cell membrane</keyword>
<dbReference type="RefSeq" id="WP_010930779.1">
    <property type="nucleotide sequence ID" value="NZ_AP024746.1"/>
</dbReference>
<reference evidence="9 10" key="1">
    <citation type="submission" date="2018-06" db="EMBL/GenBank/DDBJ databases">
        <authorList>
            <consortium name="Pathogen Informatics"/>
            <person name="Doyle S."/>
        </authorList>
    </citation>
    <scope>NUCLEOTIDE SEQUENCE [LARGE SCALE GENOMIC DNA]</scope>
    <source>
        <strain evidence="9 10">NCTC10911</strain>
    </source>
</reference>
<dbReference type="EMBL" id="UFTT01000002">
    <property type="protein sequence ID" value="SUV65400.1"/>
    <property type="molecule type" value="Genomic_DNA"/>
</dbReference>
<dbReference type="Pfam" id="PF01925">
    <property type="entry name" value="TauE"/>
    <property type="match status" value="1"/>
</dbReference>
<dbReference type="GeneID" id="69601949"/>
<feature type="transmembrane region" description="Helical" evidence="8">
    <location>
        <begin position="42"/>
        <end position="62"/>
    </location>
</feature>
<proteinExistence type="inferred from homology"/>
<evidence type="ECO:0000256" key="3">
    <source>
        <dbReference type="ARBA" id="ARBA00022448"/>
    </source>
</evidence>
<dbReference type="PANTHER" id="PTHR30269:SF37">
    <property type="entry name" value="MEMBRANE TRANSPORTER PROTEIN"/>
    <property type="match status" value="1"/>
</dbReference>
<dbReference type="InterPro" id="IPR052017">
    <property type="entry name" value="TSUP"/>
</dbReference>
<evidence type="ECO:0000256" key="1">
    <source>
        <dbReference type="ARBA" id="ARBA00004651"/>
    </source>
</evidence>
<feature type="transmembrane region" description="Helical" evidence="8">
    <location>
        <begin position="222"/>
        <end position="243"/>
    </location>
</feature>
<evidence type="ECO:0000256" key="5">
    <source>
        <dbReference type="ARBA" id="ARBA00022692"/>
    </source>
</evidence>
<evidence type="ECO:0000256" key="4">
    <source>
        <dbReference type="ARBA" id="ARBA00022475"/>
    </source>
</evidence>
<comment type="similarity">
    <text evidence="2 8">Belongs to the 4-toluene sulfonate uptake permease (TSUP) (TC 2.A.102) family.</text>
</comment>
<keyword evidence="6 8" id="KW-1133">Transmembrane helix</keyword>
<organism evidence="9 10">
    <name type="scientific">Bordetella pertussis</name>
    <dbReference type="NCBI Taxonomy" id="520"/>
    <lineage>
        <taxon>Bacteria</taxon>
        <taxon>Pseudomonadati</taxon>
        <taxon>Pseudomonadota</taxon>
        <taxon>Betaproteobacteria</taxon>
        <taxon>Burkholderiales</taxon>
        <taxon>Alcaligenaceae</taxon>
        <taxon>Bordetella</taxon>
    </lineage>
</organism>
<feature type="transmembrane region" description="Helical" evidence="8">
    <location>
        <begin position="96"/>
        <end position="115"/>
    </location>
</feature>
<evidence type="ECO:0000256" key="6">
    <source>
        <dbReference type="ARBA" id="ARBA00022989"/>
    </source>
</evidence>
<comment type="subcellular location">
    <subcellularLocation>
        <location evidence="1 8">Cell membrane</location>
        <topology evidence="1 8">Multi-pass membrane protein</topology>
    </subcellularLocation>
</comment>
<keyword evidence="7 8" id="KW-0472">Membrane</keyword>
<feature type="transmembrane region" description="Helical" evidence="8">
    <location>
        <begin position="127"/>
        <end position="147"/>
    </location>
</feature>
<feature type="transmembrane region" description="Helical" evidence="8">
    <location>
        <begin position="196"/>
        <end position="216"/>
    </location>
</feature>
<evidence type="ECO:0000256" key="8">
    <source>
        <dbReference type="RuleBase" id="RU363041"/>
    </source>
</evidence>
<evidence type="ECO:0000256" key="7">
    <source>
        <dbReference type="ARBA" id="ARBA00023136"/>
    </source>
</evidence>
<dbReference type="OMA" id="LWCPVML"/>
<dbReference type="GO" id="GO:0005886">
    <property type="term" value="C:plasma membrane"/>
    <property type="evidence" value="ECO:0007669"/>
    <property type="project" value="UniProtKB-SubCell"/>
</dbReference>
<sequence length="247" mass="26073">MDALHVVVVAGAVVAGFVQGLSGFGYGLTAMSVWAWSIDPRLAAALVVFGSLTGQLIAAFSVRRGFDWRRLLPFLLGGLVGIPIGVRILPMLDVHMFKALLGCFLVLWCPLMLAVKYLPRITAGGRLADAVVGGLGGVMGGIGGFTGTLPTLWCTLRGFARDEQRSIIQNFNLGTLLVTMATYVGTGIVTADMLPLFGLVALAMLIPTVLGTRLYLGISDQAFRRIVLGLLTLSGVAMLASSLPRLL</sequence>
<evidence type="ECO:0000256" key="2">
    <source>
        <dbReference type="ARBA" id="ARBA00009142"/>
    </source>
</evidence>
<feature type="transmembrane region" description="Helical" evidence="8">
    <location>
        <begin position="7"/>
        <end position="36"/>
    </location>
</feature>
<dbReference type="Proteomes" id="UP000255014">
    <property type="component" value="Unassembled WGS sequence"/>
</dbReference>
<evidence type="ECO:0000313" key="9">
    <source>
        <dbReference type="EMBL" id="SUV65400.1"/>
    </source>
</evidence>
<accession>A0A0E8E964</accession>
<dbReference type="InterPro" id="IPR002781">
    <property type="entry name" value="TM_pro_TauE-like"/>
</dbReference>
<feature type="transmembrane region" description="Helical" evidence="8">
    <location>
        <begin position="71"/>
        <end position="90"/>
    </location>
</feature>